<protein>
    <recommendedName>
        <fullName evidence="4">17 kDa surface antigen</fullName>
    </recommendedName>
</protein>
<accession>A0A940RYI9</accession>
<reference evidence="2" key="1">
    <citation type="submission" date="2021-03" db="EMBL/GenBank/DDBJ databases">
        <title>Sagittula salina sp. nov. strain M10.9X isolated from the marine waste.</title>
        <authorList>
            <person name="Satari L."/>
            <person name="Molina-Menor E."/>
            <person name="Vidal-Verdu A."/>
            <person name="Pascual J."/>
            <person name="Pereto J."/>
            <person name="Porcar M."/>
        </authorList>
    </citation>
    <scope>NUCLEOTIDE SEQUENCE</scope>
    <source>
        <strain evidence="2">M10.9X</strain>
    </source>
</reference>
<keyword evidence="1" id="KW-0732">Signal</keyword>
<evidence type="ECO:0000313" key="2">
    <source>
        <dbReference type="EMBL" id="MBP0480918.1"/>
    </source>
</evidence>
<keyword evidence="3" id="KW-1185">Reference proteome</keyword>
<dbReference type="RefSeq" id="WP_209358341.1">
    <property type="nucleotide sequence ID" value="NZ_JAGISH010000001.1"/>
</dbReference>
<gene>
    <name evidence="2" type="ORF">J5474_00230</name>
</gene>
<feature type="signal peptide" evidence="1">
    <location>
        <begin position="1"/>
        <end position="27"/>
    </location>
</feature>
<dbReference type="EMBL" id="JAGISH010000001">
    <property type="protein sequence ID" value="MBP0480918.1"/>
    <property type="molecule type" value="Genomic_DNA"/>
</dbReference>
<evidence type="ECO:0000256" key="1">
    <source>
        <dbReference type="SAM" id="SignalP"/>
    </source>
</evidence>
<organism evidence="2 3">
    <name type="scientific">Sagittula salina</name>
    <dbReference type="NCBI Taxonomy" id="2820268"/>
    <lineage>
        <taxon>Bacteria</taxon>
        <taxon>Pseudomonadati</taxon>
        <taxon>Pseudomonadota</taxon>
        <taxon>Alphaproteobacteria</taxon>
        <taxon>Rhodobacterales</taxon>
        <taxon>Roseobacteraceae</taxon>
        <taxon>Sagittula</taxon>
    </lineage>
</organism>
<sequence>MSAKILTALVTAAALTASLTVATPVAALDQDERNVVGGIVLGVLGTLAVQQATKPKTRTKVVTCSNPFRTMRNGQIVWACR</sequence>
<feature type="chain" id="PRO_5037590125" description="17 kDa surface antigen" evidence="1">
    <location>
        <begin position="28"/>
        <end position="81"/>
    </location>
</feature>
<evidence type="ECO:0008006" key="4">
    <source>
        <dbReference type="Google" id="ProtNLM"/>
    </source>
</evidence>
<evidence type="ECO:0000313" key="3">
    <source>
        <dbReference type="Proteomes" id="UP000675940"/>
    </source>
</evidence>
<dbReference type="AlphaFoldDB" id="A0A940RYI9"/>
<comment type="caution">
    <text evidence="2">The sequence shown here is derived from an EMBL/GenBank/DDBJ whole genome shotgun (WGS) entry which is preliminary data.</text>
</comment>
<name>A0A940RYI9_9RHOB</name>
<dbReference type="Proteomes" id="UP000675940">
    <property type="component" value="Unassembled WGS sequence"/>
</dbReference>
<proteinExistence type="predicted"/>